<gene>
    <name evidence="1" type="ORF">AWU65_01975</name>
</gene>
<accession>A0A163G7Z8</accession>
<keyword evidence="2" id="KW-1185">Reference proteome</keyword>
<dbReference type="EMBL" id="LWMH01000001">
    <property type="protein sequence ID" value="KZS44783.1"/>
    <property type="molecule type" value="Genomic_DNA"/>
</dbReference>
<evidence type="ECO:0000313" key="1">
    <source>
        <dbReference type="EMBL" id="KZS44783.1"/>
    </source>
</evidence>
<dbReference type="AlphaFoldDB" id="A0A163G7Z8"/>
<organism evidence="1 2">
    <name type="scientific">Paenibacillus glucanolyticus</name>
    <dbReference type="NCBI Taxonomy" id="59843"/>
    <lineage>
        <taxon>Bacteria</taxon>
        <taxon>Bacillati</taxon>
        <taxon>Bacillota</taxon>
        <taxon>Bacilli</taxon>
        <taxon>Bacillales</taxon>
        <taxon>Paenibacillaceae</taxon>
        <taxon>Paenibacillus</taxon>
    </lineage>
</organism>
<dbReference type="OrthoDB" id="2082643at2"/>
<comment type="caution">
    <text evidence="1">The sequence shown here is derived from an EMBL/GenBank/DDBJ whole genome shotgun (WGS) entry which is preliminary data.</text>
</comment>
<protein>
    <submittedName>
        <fullName evidence="1">Uncharacterized protein</fullName>
    </submittedName>
</protein>
<name>A0A163G7Z8_9BACL</name>
<reference evidence="1" key="1">
    <citation type="journal article" date="2016" name="Genome Announc.">
        <title>Draft genomes of two strains of Paenibacillus glucanolyticus with capability to degrade lignocellulose.</title>
        <authorList>
            <person name="Mathews S.L."/>
            <person name="Pawlak J."/>
            <person name="Grunden A.M."/>
        </authorList>
    </citation>
    <scope>NUCLEOTIDE SEQUENCE [LARGE SCALE GENOMIC DNA]</scope>
    <source>
        <strain evidence="1">SLM1</strain>
    </source>
</reference>
<dbReference type="Proteomes" id="UP000076796">
    <property type="component" value="Unassembled WGS sequence"/>
</dbReference>
<evidence type="ECO:0000313" key="2">
    <source>
        <dbReference type="Proteomes" id="UP000076796"/>
    </source>
</evidence>
<sequence length="255" mass="28801">MKIIDYIYGIDVSSRSKNLGWVKINAMGEIVDGGIGLNRLPYILDQDIKNKSLSIAIGIEAVMWYPFPDITDGVYEMKGRFPEELGMYRCHQGVAAATTVKTMLLERSIFLDKDTLKTDATKNVKKMLIGDSRIFLYEGFGAGEYKPKGNYNLFMNNASLSVPNGPLLKGEDSIDAFVIASAALYGLTSYINPNFPNQYTKHLVVTYDNQYKTIFQGLHETIYHAGYHCIWESIVGHSFKEDEPKVCNIYGFKWK</sequence>
<dbReference type="RefSeq" id="WP_063477367.1">
    <property type="nucleotide sequence ID" value="NZ_JBCMWP010000019.1"/>
</dbReference>
<proteinExistence type="predicted"/>